<reference evidence="2" key="2">
    <citation type="submission" date="2020-04" db="EMBL/GenBank/DDBJ databases">
        <authorList>
            <person name="Tanveer F."/>
            <person name="Xie Y."/>
            <person name="Shinwari Z.K."/>
        </authorList>
    </citation>
    <scope>NUCLEOTIDE SEQUENCE</scope>
    <source>
        <strain evidence="2">MOSEL-ME25</strain>
    </source>
</reference>
<dbReference type="STRING" id="45670.SN16_11095"/>
<sequence length="115" mass="13418">MKINLNLNGIEKNNYYKQWDGPRCQAHMKSPKKVGTQNVLNNIIENSNNIEVEFRNLEDKIEVYFNGEYISNVLDNKYKGVSRTLENLNHIELLIEQQKSGDYKVIPCLFSNLPE</sequence>
<dbReference type="Proteomes" id="UP000031546">
    <property type="component" value="Unassembled WGS sequence"/>
</dbReference>
<name>A0A0C2HKC9_9STAP</name>
<evidence type="ECO:0000313" key="2">
    <source>
        <dbReference type="EMBL" id="MDB0581347.1"/>
    </source>
</evidence>
<keyword evidence="4" id="KW-1185">Reference proteome</keyword>
<dbReference type="AlphaFoldDB" id="A0A0C2HKC9"/>
<accession>A0A0C2HKC9</accession>
<evidence type="ECO:0000313" key="4">
    <source>
        <dbReference type="Proteomes" id="UP000527860"/>
    </source>
</evidence>
<dbReference type="EMBL" id="JABEVU030000001">
    <property type="protein sequence ID" value="MDB0581347.1"/>
    <property type="molecule type" value="Genomic_DNA"/>
</dbReference>
<organism evidence="1 3">
    <name type="scientific">Salinicoccus roseus</name>
    <dbReference type="NCBI Taxonomy" id="45670"/>
    <lineage>
        <taxon>Bacteria</taxon>
        <taxon>Bacillati</taxon>
        <taxon>Bacillota</taxon>
        <taxon>Bacilli</taxon>
        <taxon>Bacillales</taxon>
        <taxon>Staphylococcaceae</taxon>
        <taxon>Salinicoccus</taxon>
    </lineage>
</organism>
<proteinExistence type="predicted"/>
<dbReference type="RefSeq" id="WP_040106682.1">
    <property type="nucleotide sequence ID" value="NZ_JABEVU030000001.1"/>
</dbReference>
<evidence type="ECO:0000313" key="3">
    <source>
        <dbReference type="Proteomes" id="UP000031546"/>
    </source>
</evidence>
<dbReference type="OrthoDB" id="10000775at2"/>
<reference evidence="1 3" key="1">
    <citation type="submission" date="2015-01" db="EMBL/GenBank/DDBJ databases">
        <title>Genome sequences of high lactate-tolerant strain Salinicoccus roseus W12 with industrial interest.</title>
        <authorList>
            <person name="Wang H."/>
            <person name="Yu B."/>
        </authorList>
    </citation>
    <scope>NUCLEOTIDE SEQUENCE [LARGE SCALE GENOMIC DNA]</scope>
    <source>
        <strain evidence="1 3">W12</strain>
    </source>
</reference>
<comment type="caution">
    <text evidence="1">The sequence shown here is derived from an EMBL/GenBank/DDBJ whole genome shotgun (WGS) entry which is preliminary data.</text>
</comment>
<dbReference type="Proteomes" id="UP000527860">
    <property type="component" value="Unassembled WGS sequence"/>
</dbReference>
<evidence type="ECO:0000313" key="1">
    <source>
        <dbReference type="EMBL" id="KIH70041.1"/>
    </source>
</evidence>
<dbReference type="GeneID" id="77846095"/>
<protein>
    <submittedName>
        <fullName evidence="1">Uncharacterized protein</fullName>
    </submittedName>
</protein>
<gene>
    <name evidence="2" type="ORF">F7P68_0012510</name>
    <name evidence="1" type="ORF">SN16_11095</name>
</gene>
<dbReference type="EMBL" id="JXII01000009">
    <property type="protein sequence ID" value="KIH70041.1"/>
    <property type="molecule type" value="Genomic_DNA"/>
</dbReference>
<reference evidence="2" key="3">
    <citation type="submission" date="2022-12" db="EMBL/GenBank/DDBJ databases">
        <title>Genome analysis and biological profiling of marine Salinicoccus roseus MOSEL-ME25.</title>
        <authorList>
            <person name="Mirza F.T."/>
            <person name="Xie Y."/>
            <person name="Shinwari Z.K."/>
        </authorList>
    </citation>
    <scope>NUCLEOTIDE SEQUENCE</scope>
    <source>
        <strain evidence="2">MOSEL-ME25</strain>
    </source>
</reference>